<dbReference type="RefSeq" id="WP_138894868.1">
    <property type="nucleotide sequence ID" value="NZ_BMVO01000008.1"/>
</dbReference>
<keyword evidence="1" id="KW-0472">Membrane</keyword>
<feature type="transmembrane region" description="Helical" evidence="1">
    <location>
        <begin position="101"/>
        <end position="121"/>
    </location>
</feature>
<keyword evidence="3" id="KW-1185">Reference proteome</keyword>
<organism evidence="2 3">
    <name type="scientific">Streptomyces chryseus</name>
    <dbReference type="NCBI Taxonomy" id="68186"/>
    <lineage>
        <taxon>Bacteria</taxon>
        <taxon>Bacillati</taxon>
        <taxon>Actinomycetota</taxon>
        <taxon>Actinomycetes</taxon>
        <taxon>Kitasatosporales</taxon>
        <taxon>Streptomycetaceae</taxon>
        <taxon>Streptomyces</taxon>
    </lineage>
</organism>
<proteinExistence type="predicted"/>
<keyword evidence="1" id="KW-1133">Transmembrane helix</keyword>
<dbReference type="EMBL" id="BMVO01000008">
    <property type="protein sequence ID" value="GHB04931.1"/>
    <property type="molecule type" value="Genomic_DNA"/>
</dbReference>
<evidence type="ECO:0008006" key="4">
    <source>
        <dbReference type="Google" id="ProtNLM"/>
    </source>
</evidence>
<feature type="transmembrane region" description="Helical" evidence="1">
    <location>
        <begin position="26"/>
        <end position="47"/>
    </location>
</feature>
<evidence type="ECO:0000313" key="3">
    <source>
        <dbReference type="Proteomes" id="UP000599437"/>
    </source>
</evidence>
<dbReference type="InterPro" id="IPR009339">
    <property type="entry name" value="DUF998"/>
</dbReference>
<comment type="caution">
    <text evidence="2">The sequence shown here is derived from an EMBL/GenBank/DDBJ whole genome shotgun (WGS) entry which is preliminary data.</text>
</comment>
<keyword evidence="1" id="KW-0812">Transmembrane</keyword>
<sequence length="231" mass="23121">MTHTISAPTSAVPTASAPAARPAGRVLLACGAAAGPLFLGVGLVQGLTRAGFDFTRNAISQLSLGDLGWIQVAGFLVAGALMIAGAVGLRRALDKGPGHRAAPWLVGVFGTSFLVSGVFAADPGAGFPAGTPDSATPALSVHGAVHMTAGMVGYLALCAAFLVLARHFAGRRQRGWAIACRLAPVGVLAGFAGSAASVLSFTAGAAFGLAALTTVAVRLTRRQPDRRASHT</sequence>
<reference evidence="3" key="1">
    <citation type="journal article" date="2019" name="Int. J. Syst. Evol. Microbiol.">
        <title>The Global Catalogue of Microorganisms (GCM) 10K type strain sequencing project: providing services to taxonomists for standard genome sequencing and annotation.</title>
        <authorList>
            <consortium name="The Broad Institute Genomics Platform"/>
            <consortium name="The Broad Institute Genome Sequencing Center for Infectious Disease"/>
            <person name="Wu L."/>
            <person name="Ma J."/>
        </authorList>
    </citation>
    <scope>NUCLEOTIDE SEQUENCE [LARGE SCALE GENOMIC DNA]</scope>
    <source>
        <strain evidence="3">JCM 4737</strain>
    </source>
</reference>
<dbReference type="Proteomes" id="UP000599437">
    <property type="component" value="Unassembled WGS sequence"/>
</dbReference>
<accession>A0ABQ3DSY8</accession>
<evidence type="ECO:0000256" key="1">
    <source>
        <dbReference type="SAM" id="Phobius"/>
    </source>
</evidence>
<feature type="transmembrane region" description="Helical" evidence="1">
    <location>
        <begin position="198"/>
        <end position="217"/>
    </location>
</feature>
<gene>
    <name evidence="2" type="ORF">GCM10010346_29890</name>
</gene>
<name>A0ABQ3DSY8_9ACTN</name>
<feature type="transmembrane region" description="Helical" evidence="1">
    <location>
        <begin position="176"/>
        <end position="192"/>
    </location>
</feature>
<evidence type="ECO:0000313" key="2">
    <source>
        <dbReference type="EMBL" id="GHB04931.1"/>
    </source>
</evidence>
<protein>
    <recommendedName>
        <fullName evidence="4">DUF998 domain-containing protein</fullName>
    </recommendedName>
</protein>
<dbReference type="Pfam" id="PF06197">
    <property type="entry name" value="DUF998"/>
    <property type="match status" value="1"/>
</dbReference>
<feature type="transmembrane region" description="Helical" evidence="1">
    <location>
        <begin position="67"/>
        <end position="89"/>
    </location>
</feature>
<feature type="transmembrane region" description="Helical" evidence="1">
    <location>
        <begin position="141"/>
        <end position="164"/>
    </location>
</feature>